<dbReference type="SUPFAM" id="SSF47384">
    <property type="entry name" value="Homodimeric domain of signal transducing histidine kinase"/>
    <property type="match status" value="1"/>
</dbReference>
<organism evidence="15 16">
    <name type="scientific">Zoogloea oleivorans</name>
    <dbReference type="NCBI Taxonomy" id="1552750"/>
    <lineage>
        <taxon>Bacteria</taxon>
        <taxon>Pseudomonadati</taxon>
        <taxon>Pseudomonadota</taxon>
        <taxon>Betaproteobacteria</taxon>
        <taxon>Rhodocyclales</taxon>
        <taxon>Zoogloeaceae</taxon>
        <taxon>Zoogloea</taxon>
    </lineage>
</organism>
<dbReference type="InterPro" id="IPR003661">
    <property type="entry name" value="HisK_dim/P_dom"/>
</dbReference>
<dbReference type="CDD" id="cd00082">
    <property type="entry name" value="HisKA"/>
    <property type="match status" value="1"/>
</dbReference>
<keyword evidence="5" id="KW-0597">Phosphoprotein</keyword>
<dbReference type="Pfam" id="PF00989">
    <property type="entry name" value="PAS"/>
    <property type="match status" value="1"/>
</dbReference>
<dbReference type="SMART" id="SM00091">
    <property type="entry name" value="PAS"/>
    <property type="match status" value="1"/>
</dbReference>
<evidence type="ECO:0000313" key="15">
    <source>
        <dbReference type="EMBL" id="TYC60072.1"/>
    </source>
</evidence>
<dbReference type="CDD" id="cd12914">
    <property type="entry name" value="PDC1_DGC_like"/>
    <property type="match status" value="1"/>
</dbReference>
<dbReference type="InterPro" id="IPR033479">
    <property type="entry name" value="dCache_1"/>
</dbReference>
<dbReference type="EMBL" id="SDKK01000005">
    <property type="protein sequence ID" value="TYC60072.1"/>
    <property type="molecule type" value="Genomic_DNA"/>
</dbReference>
<dbReference type="OrthoDB" id="9813903at2"/>
<accession>A0A6C2D3C1</accession>
<evidence type="ECO:0000259" key="13">
    <source>
        <dbReference type="PROSITE" id="PS50112"/>
    </source>
</evidence>
<gene>
    <name evidence="15" type="ORF">ETQ85_06045</name>
</gene>
<evidence type="ECO:0000256" key="7">
    <source>
        <dbReference type="ARBA" id="ARBA00022692"/>
    </source>
</evidence>
<dbReference type="PRINTS" id="PR00344">
    <property type="entry name" value="BCTRLSENSOR"/>
</dbReference>
<dbReference type="SMART" id="SM00387">
    <property type="entry name" value="HATPase_c"/>
    <property type="match status" value="1"/>
</dbReference>
<evidence type="ECO:0000256" key="1">
    <source>
        <dbReference type="ARBA" id="ARBA00000085"/>
    </source>
</evidence>
<dbReference type="SMART" id="SM00086">
    <property type="entry name" value="PAC"/>
    <property type="match status" value="1"/>
</dbReference>
<dbReference type="CDD" id="cd16922">
    <property type="entry name" value="HATPase_EvgS-ArcB-TorS-like"/>
    <property type="match status" value="1"/>
</dbReference>
<dbReference type="EC" id="2.7.13.3" evidence="3"/>
<comment type="caution">
    <text evidence="15">The sequence shown here is derived from an EMBL/GenBank/DDBJ whole genome shotgun (WGS) entry which is preliminary data.</text>
</comment>
<evidence type="ECO:0000256" key="8">
    <source>
        <dbReference type="ARBA" id="ARBA00022777"/>
    </source>
</evidence>
<dbReference type="CDD" id="cd12915">
    <property type="entry name" value="PDC2_DGC_like"/>
    <property type="match status" value="1"/>
</dbReference>
<evidence type="ECO:0000256" key="2">
    <source>
        <dbReference type="ARBA" id="ARBA00004651"/>
    </source>
</evidence>
<sequence>MLRIVAIGASALLVIGSLLGAELYADHRQIEQRETDRLTSLASALNSNIGEQLRTSASMLNAVGEDADDLAQSQIGSERLSHRMKILSESLMGVSALLYVNAQGDVVASSQPSLIGRNFRGGDRYKALSECNNPAILHVSTPFTSPLGRYTIALGKGLQNRAGKFNGYLLAIIDPDYFGVLLKSLQYSPDMRLSVAHGNGRIIYSTQTSPDIRGRDLTVRPDSMFLRHLRSGAPSSFAIDHATVTRDLRLVAIHTVYPTSGEADNPLVIAVSRDAETVFADWRRSAITLGGLYAIGVIGTLLTLHVSQRRKRAFQDLREEKDAASRLADKQIEAKHEQFRAYFNTMAVGAVQLDASGRFELVNDRYCEITGYSPDELIGRMTPSEMTHPDDAEAEQAQIHSVEQGDADTREIEKRIIRKDGRTIWVHVSSHVVRNENGTVKFTSAVVEDIAHRKHLMRELADAKERAEAANRAKTLFLGNMSHEMRTPLHQIAGVASMFRRDVTNEKQQRRTVMLDAAVKRLDAVISGILTLVDLEAGSASVRLAPVNVVQLVDDAVALAVVRASTKGLHIEHTVAELPSPLYGAADHITTILACFCNNAITFSEKGTIRIRVELIHDEAGYVQIRISVKDEGIGIAAKDIPRLFEHFEQADNSNTRRYGGTGVGLAIVKKLAHLMGGDAGCNSTPGEGSTFWATLTLAKRTQEEARLHSCSPDDYQI</sequence>
<keyword evidence="9 11" id="KW-1133">Transmembrane helix</keyword>
<dbReference type="NCBIfam" id="TIGR00229">
    <property type="entry name" value="sensory_box"/>
    <property type="match status" value="1"/>
</dbReference>
<dbReference type="Pfam" id="PF02518">
    <property type="entry name" value="HATPase_c"/>
    <property type="match status" value="1"/>
</dbReference>
<dbReference type="InterPro" id="IPR000014">
    <property type="entry name" value="PAS"/>
</dbReference>
<evidence type="ECO:0000256" key="6">
    <source>
        <dbReference type="ARBA" id="ARBA00022679"/>
    </source>
</evidence>
<reference evidence="15 16" key="1">
    <citation type="submission" date="2019-01" db="EMBL/GenBank/DDBJ databases">
        <title>Zoogloea oleivorans genome sequencing and assembly.</title>
        <authorList>
            <person name="Tancsics A."/>
            <person name="Farkas M."/>
            <person name="Kriszt B."/>
            <person name="Maroti G."/>
            <person name="Horvath B."/>
        </authorList>
    </citation>
    <scope>NUCLEOTIDE SEQUENCE [LARGE SCALE GENOMIC DNA]</scope>
    <source>
        <strain evidence="15 16">Buc</strain>
    </source>
</reference>
<dbReference type="AlphaFoldDB" id="A0A6C2D3C1"/>
<keyword evidence="16" id="KW-1185">Reference proteome</keyword>
<dbReference type="PROSITE" id="PS50112">
    <property type="entry name" value="PAS"/>
    <property type="match status" value="1"/>
</dbReference>
<evidence type="ECO:0000256" key="9">
    <source>
        <dbReference type="ARBA" id="ARBA00022989"/>
    </source>
</evidence>
<dbReference type="Pfam" id="PF02743">
    <property type="entry name" value="dCache_1"/>
    <property type="match status" value="1"/>
</dbReference>
<feature type="domain" description="PAC" evidence="14">
    <location>
        <begin position="410"/>
        <end position="462"/>
    </location>
</feature>
<dbReference type="SUPFAM" id="SSF55874">
    <property type="entry name" value="ATPase domain of HSP90 chaperone/DNA topoisomerase II/histidine kinase"/>
    <property type="match status" value="1"/>
</dbReference>
<dbReference type="InterPro" id="IPR001610">
    <property type="entry name" value="PAC"/>
</dbReference>
<dbReference type="InterPro" id="IPR036097">
    <property type="entry name" value="HisK_dim/P_sf"/>
</dbReference>
<dbReference type="Gene3D" id="3.30.450.20">
    <property type="entry name" value="PAS domain"/>
    <property type="match status" value="2"/>
</dbReference>
<keyword evidence="7 11" id="KW-0812">Transmembrane</keyword>
<feature type="domain" description="PAS" evidence="13">
    <location>
        <begin position="335"/>
        <end position="406"/>
    </location>
</feature>
<proteinExistence type="predicted"/>
<evidence type="ECO:0000256" key="3">
    <source>
        <dbReference type="ARBA" id="ARBA00012438"/>
    </source>
</evidence>
<evidence type="ECO:0000313" key="16">
    <source>
        <dbReference type="Proteomes" id="UP000389128"/>
    </source>
</evidence>
<keyword evidence="4" id="KW-1003">Cell membrane</keyword>
<dbReference type="SUPFAM" id="SSF55785">
    <property type="entry name" value="PYP-like sensor domain (PAS domain)"/>
    <property type="match status" value="1"/>
</dbReference>
<dbReference type="GO" id="GO:0000155">
    <property type="term" value="F:phosphorelay sensor kinase activity"/>
    <property type="evidence" value="ECO:0007669"/>
    <property type="project" value="InterPro"/>
</dbReference>
<dbReference type="InterPro" id="IPR004358">
    <property type="entry name" value="Sig_transdc_His_kin-like_C"/>
</dbReference>
<name>A0A6C2D3C1_9RHOO</name>
<dbReference type="GO" id="GO:0005886">
    <property type="term" value="C:plasma membrane"/>
    <property type="evidence" value="ECO:0007669"/>
    <property type="project" value="UniProtKB-SubCell"/>
</dbReference>
<dbReference type="Gene3D" id="3.30.565.10">
    <property type="entry name" value="Histidine kinase-like ATPase, C-terminal domain"/>
    <property type="match status" value="1"/>
</dbReference>
<dbReference type="PANTHER" id="PTHR43047">
    <property type="entry name" value="TWO-COMPONENT HISTIDINE PROTEIN KINASE"/>
    <property type="match status" value="1"/>
</dbReference>
<dbReference type="InterPro" id="IPR000700">
    <property type="entry name" value="PAS-assoc_C"/>
</dbReference>
<comment type="subcellular location">
    <subcellularLocation>
        <location evidence="2">Cell membrane</location>
        <topology evidence="2">Multi-pass membrane protein</topology>
    </subcellularLocation>
</comment>
<evidence type="ECO:0000256" key="5">
    <source>
        <dbReference type="ARBA" id="ARBA00022553"/>
    </source>
</evidence>
<protein>
    <recommendedName>
        <fullName evidence="3">histidine kinase</fullName>
        <ecNumber evidence="3">2.7.13.3</ecNumber>
    </recommendedName>
</protein>
<evidence type="ECO:0000259" key="14">
    <source>
        <dbReference type="PROSITE" id="PS50113"/>
    </source>
</evidence>
<dbReference type="InterPro" id="IPR005467">
    <property type="entry name" value="His_kinase_dom"/>
</dbReference>
<evidence type="ECO:0000256" key="4">
    <source>
        <dbReference type="ARBA" id="ARBA00022475"/>
    </source>
</evidence>
<dbReference type="PROSITE" id="PS50113">
    <property type="entry name" value="PAC"/>
    <property type="match status" value="1"/>
</dbReference>
<dbReference type="SMART" id="SM00388">
    <property type="entry name" value="HisKA"/>
    <property type="match status" value="1"/>
</dbReference>
<evidence type="ECO:0000256" key="11">
    <source>
        <dbReference type="SAM" id="Phobius"/>
    </source>
</evidence>
<dbReference type="GO" id="GO:0006355">
    <property type="term" value="P:regulation of DNA-templated transcription"/>
    <property type="evidence" value="ECO:0007669"/>
    <property type="project" value="InterPro"/>
</dbReference>
<dbReference type="InterPro" id="IPR035965">
    <property type="entry name" value="PAS-like_dom_sf"/>
</dbReference>
<feature type="domain" description="Histidine kinase" evidence="12">
    <location>
        <begin position="480"/>
        <end position="700"/>
    </location>
</feature>
<dbReference type="PROSITE" id="PS50109">
    <property type="entry name" value="HIS_KIN"/>
    <property type="match status" value="1"/>
</dbReference>
<dbReference type="Gene3D" id="1.10.287.130">
    <property type="match status" value="1"/>
</dbReference>
<keyword evidence="6" id="KW-0808">Transferase</keyword>
<keyword evidence="10 11" id="KW-0472">Membrane</keyword>
<dbReference type="InterPro" id="IPR013767">
    <property type="entry name" value="PAS_fold"/>
</dbReference>
<dbReference type="CDD" id="cd00130">
    <property type="entry name" value="PAS"/>
    <property type="match status" value="1"/>
</dbReference>
<dbReference type="InterPro" id="IPR036890">
    <property type="entry name" value="HATPase_C_sf"/>
</dbReference>
<comment type="catalytic activity">
    <reaction evidence="1">
        <text>ATP + protein L-histidine = ADP + protein N-phospho-L-histidine.</text>
        <dbReference type="EC" id="2.7.13.3"/>
    </reaction>
</comment>
<dbReference type="PANTHER" id="PTHR43047:SF64">
    <property type="entry name" value="HISTIDINE KINASE CONTAINING CHEY-HOMOLOGOUS RECEIVER DOMAIN AND PAS DOMAIN-RELATED"/>
    <property type="match status" value="1"/>
</dbReference>
<keyword evidence="8" id="KW-0418">Kinase</keyword>
<dbReference type="Proteomes" id="UP000389128">
    <property type="component" value="Unassembled WGS sequence"/>
</dbReference>
<evidence type="ECO:0000256" key="10">
    <source>
        <dbReference type="ARBA" id="ARBA00023136"/>
    </source>
</evidence>
<feature type="transmembrane region" description="Helical" evidence="11">
    <location>
        <begin position="286"/>
        <end position="304"/>
    </location>
</feature>
<dbReference type="Pfam" id="PF00512">
    <property type="entry name" value="HisKA"/>
    <property type="match status" value="1"/>
</dbReference>
<dbReference type="InterPro" id="IPR003594">
    <property type="entry name" value="HATPase_dom"/>
</dbReference>
<evidence type="ECO:0000259" key="12">
    <source>
        <dbReference type="PROSITE" id="PS50109"/>
    </source>
</evidence>